<keyword evidence="2" id="KW-0614">Plasmid</keyword>
<feature type="region of interest" description="Disordered" evidence="1">
    <location>
        <begin position="1"/>
        <end position="46"/>
    </location>
</feature>
<name>F1SZT9_TETHA</name>
<dbReference type="GO" id="GO:0006355">
    <property type="term" value="P:regulation of DNA-templated transcription"/>
    <property type="evidence" value="ECO:0007669"/>
    <property type="project" value="InterPro"/>
</dbReference>
<dbReference type="CDD" id="cd22231">
    <property type="entry name" value="RHH_NikR_HicB-like"/>
    <property type="match status" value="1"/>
</dbReference>
<reference evidence="2" key="1">
    <citation type="journal article" date="2011" name="Int. J. Food Microbiol.">
        <title>Diversity of plasmids encoding histidine decarboxylase gene in Tetragenococcus spp. isolated from Japanese fish sauce.</title>
        <authorList>
            <person name="Satomi M."/>
            <person name="Furushita M."/>
            <person name="Oikawa H."/>
            <person name="Yano Y."/>
        </authorList>
    </citation>
    <scope>NUCLEOTIDE SEQUENCE</scope>
    <source>
        <strain evidence="2">RI</strain>
        <plasmid evidence="2">pHDC-RI</plasmid>
    </source>
</reference>
<sequence>MMSLNSFNKKKDEEMKENYQATLDGKTKRSSDDFLSKISRKESERKRSITFSITESQLKKMDKKALENGFKNRSEFLSSIIDAI</sequence>
<dbReference type="AlphaFoldDB" id="F1SZT9"/>
<accession>F1SZT9</accession>
<dbReference type="InterPro" id="IPR013321">
    <property type="entry name" value="Arc_rbn_hlx_hlx"/>
</dbReference>
<evidence type="ECO:0000313" key="2">
    <source>
        <dbReference type="EMBL" id="BAJ84534.1"/>
    </source>
</evidence>
<proteinExistence type="predicted"/>
<feature type="compositionally biased region" description="Basic and acidic residues" evidence="1">
    <location>
        <begin position="25"/>
        <end position="46"/>
    </location>
</feature>
<dbReference type="Gene3D" id="1.10.1220.10">
    <property type="entry name" value="Met repressor-like"/>
    <property type="match status" value="1"/>
</dbReference>
<organism evidence="2">
    <name type="scientific">Tetragenococcus halophilus</name>
    <name type="common">Pediococcus halophilus</name>
    <dbReference type="NCBI Taxonomy" id="51669"/>
    <lineage>
        <taxon>Bacteria</taxon>
        <taxon>Bacillati</taxon>
        <taxon>Bacillota</taxon>
        <taxon>Bacilli</taxon>
        <taxon>Lactobacillales</taxon>
        <taxon>Enterococcaceae</taxon>
        <taxon>Tetragenococcus</taxon>
    </lineage>
</organism>
<evidence type="ECO:0008006" key="3">
    <source>
        <dbReference type="Google" id="ProtNLM"/>
    </source>
</evidence>
<dbReference type="EMBL" id="AB588180">
    <property type="protein sequence ID" value="BAJ84534.1"/>
    <property type="molecule type" value="Genomic_DNA"/>
</dbReference>
<geneLocation type="plasmid" evidence="2">
    <name>pHDC-RI</name>
</geneLocation>
<evidence type="ECO:0000256" key="1">
    <source>
        <dbReference type="SAM" id="MobiDB-lite"/>
    </source>
</evidence>
<protein>
    <recommendedName>
        <fullName evidence="3">Ribbon-helix-helix protein CopG domain-containing protein</fullName>
    </recommendedName>
</protein>